<dbReference type="Gene3D" id="1.10.101.10">
    <property type="entry name" value="PGBD-like superfamily/PGBD"/>
    <property type="match status" value="1"/>
</dbReference>
<protein>
    <submittedName>
        <fullName evidence="3">Peptidoglycan-binding domain-containing protein</fullName>
    </submittedName>
</protein>
<organism evidence="3 4">
    <name type="scientific">Streptomyces atriruber</name>
    <dbReference type="NCBI Taxonomy" id="545121"/>
    <lineage>
        <taxon>Bacteria</taxon>
        <taxon>Bacillati</taxon>
        <taxon>Actinomycetota</taxon>
        <taxon>Actinomycetes</taxon>
        <taxon>Kitasatosporales</taxon>
        <taxon>Streptomycetaceae</taxon>
        <taxon>Streptomyces</taxon>
    </lineage>
</organism>
<name>A0ABV3BMN2_9ACTN</name>
<reference evidence="3 4" key="1">
    <citation type="submission" date="2024-06" db="EMBL/GenBank/DDBJ databases">
        <title>The Natural Products Discovery Center: Release of the First 8490 Sequenced Strains for Exploring Actinobacteria Biosynthetic Diversity.</title>
        <authorList>
            <person name="Kalkreuter E."/>
            <person name="Kautsar S.A."/>
            <person name="Yang D."/>
            <person name="Bader C.D."/>
            <person name="Teijaro C.N."/>
            <person name="Fluegel L."/>
            <person name="Davis C.M."/>
            <person name="Simpson J.R."/>
            <person name="Lauterbach L."/>
            <person name="Steele A.D."/>
            <person name="Gui C."/>
            <person name="Meng S."/>
            <person name="Li G."/>
            <person name="Viehrig K."/>
            <person name="Ye F."/>
            <person name="Su P."/>
            <person name="Kiefer A.F."/>
            <person name="Nichols A."/>
            <person name="Cepeda A.J."/>
            <person name="Yan W."/>
            <person name="Fan B."/>
            <person name="Jiang Y."/>
            <person name="Adhikari A."/>
            <person name="Zheng C.-J."/>
            <person name="Schuster L."/>
            <person name="Cowan T.M."/>
            <person name="Smanski M.J."/>
            <person name="Chevrette M.G."/>
            <person name="De Carvalho L.P.S."/>
            <person name="Shen B."/>
        </authorList>
    </citation>
    <scope>NUCLEOTIDE SEQUENCE [LARGE SCALE GENOMIC DNA]</scope>
    <source>
        <strain evidence="3 4">NPDC046838</strain>
    </source>
</reference>
<gene>
    <name evidence="3" type="ORF">ABZ921_13195</name>
</gene>
<evidence type="ECO:0000256" key="1">
    <source>
        <dbReference type="SAM" id="SignalP"/>
    </source>
</evidence>
<dbReference type="RefSeq" id="WP_359347884.1">
    <property type="nucleotide sequence ID" value="NZ_JBEYXV010000006.1"/>
</dbReference>
<dbReference type="InterPro" id="IPR002477">
    <property type="entry name" value="Peptidoglycan-bd-like"/>
</dbReference>
<feature type="domain" description="Peptidoglycan binding-like" evidence="2">
    <location>
        <begin position="69"/>
        <end position="123"/>
    </location>
</feature>
<keyword evidence="4" id="KW-1185">Reference proteome</keyword>
<dbReference type="Proteomes" id="UP001551176">
    <property type="component" value="Unassembled WGS sequence"/>
</dbReference>
<dbReference type="Pfam" id="PF01471">
    <property type="entry name" value="PG_binding_1"/>
    <property type="match status" value="1"/>
</dbReference>
<feature type="signal peptide" evidence="1">
    <location>
        <begin position="1"/>
        <end position="20"/>
    </location>
</feature>
<dbReference type="SUPFAM" id="SSF47090">
    <property type="entry name" value="PGBD-like"/>
    <property type="match status" value="1"/>
</dbReference>
<evidence type="ECO:0000313" key="3">
    <source>
        <dbReference type="EMBL" id="MEU6821582.1"/>
    </source>
</evidence>
<accession>A0ABV3BMN2</accession>
<dbReference type="InterPro" id="IPR036365">
    <property type="entry name" value="PGBD-like_sf"/>
</dbReference>
<keyword evidence="1" id="KW-0732">Signal</keyword>
<dbReference type="InterPro" id="IPR036366">
    <property type="entry name" value="PGBDSf"/>
</dbReference>
<proteinExistence type="predicted"/>
<dbReference type="EMBL" id="JBEYXV010000006">
    <property type="protein sequence ID" value="MEU6821582.1"/>
    <property type="molecule type" value="Genomic_DNA"/>
</dbReference>
<evidence type="ECO:0000313" key="4">
    <source>
        <dbReference type="Proteomes" id="UP001551176"/>
    </source>
</evidence>
<sequence length="127" mass="13473">MYAHRKAAAFLAAGVLAATAVTGAAATASATSAPAAAPSVSANCAWWGGIGIYCGYDLWNEYADYGDTGRKVKEIQALLRYHSIYIAVDGKFGKDTRAGVKKFQRSWGLADDGIVGPKTWQWLRGAI</sequence>
<evidence type="ECO:0000259" key="2">
    <source>
        <dbReference type="Pfam" id="PF01471"/>
    </source>
</evidence>
<feature type="chain" id="PRO_5045139378" evidence="1">
    <location>
        <begin position="21"/>
        <end position="127"/>
    </location>
</feature>
<comment type="caution">
    <text evidence="3">The sequence shown here is derived from an EMBL/GenBank/DDBJ whole genome shotgun (WGS) entry which is preliminary data.</text>
</comment>